<dbReference type="SUPFAM" id="SSF55979">
    <property type="entry name" value="DNA clamp"/>
    <property type="match status" value="3"/>
</dbReference>
<dbReference type="RefSeq" id="WP_166398804.1">
    <property type="nucleotide sequence ID" value="NZ_CP045122.1"/>
</dbReference>
<keyword evidence="3" id="KW-0963">Cytoplasm</keyword>
<dbReference type="InterPro" id="IPR022637">
    <property type="entry name" value="DNA_polIII_beta_cen"/>
</dbReference>
<dbReference type="GO" id="GO:0009360">
    <property type="term" value="C:DNA polymerase III complex"/>
    <property type="evidence" value="ECO:0007669"/>
    <property type="project" value="InterPro"/>
</dbReference>
<dbReference type="InterPro" id="IPR046938">
    <property type="entry name" value="DNA_clamp_sf"/>
</dbReference>
<keyword evidence="14" id="KW-1185">Reference proteome</keyword>
<dbReference type="SMART" id="SM00480">
    <property type="entry name" value="POL3Bc"/>
    <property type="match status" value="1"/>
</dbReference>
<evidence type="ECO:0000313" key="13">
    <source>
        <dbReference type="EMBL" id="QIN81094.1"/>
    </source>
</evidence>
<dbReference type="GO" id="GO:0003887">
    <property type="term" value="F:DNA-directed DNA polymerase activity"/>
    <property type="evidence" value="ECO:0007669"/>
    <property type="project" value="UniProtKB-KW"/>
</dbReference>
<evidence type="ECO:0000313" key="14">
    <source>
        <dbReference type="Proteomes" id="UP000502706"/>
    </source>
</evidence>
<evidence type="ECO:0000256" key="2">
    <source>
        <dbReference type="ARBA" id="ARBA00010752"/>
    </source>
</evidence>
<evidence type="ECO:0000256" key="6">
    <source>
        <dbReference type="ARBA" id="ARBA00022705"/>
    </source>
</evidence>
<evidence type="ECO:0000259" key="11">
    <source>
        <dbReference type="Pfam" id="PF02767"/>
    </source>
</evidence>
<dbReference type="Pfam" id="PF02767">
    <property type="entry name" value="DNA_pol3_beta_2"/>
    <property type="match status" value="1"/>
</dbReference>
<evidence type="ECO:0000256" key="9">
    <source>
        <dbReference type="SAM" id="MobiDB-lite"/>
    </source>
</evidence>
<evidence type="ECO:0000256" key="8">
    <source>
        <dbReference type="ARBA" id="ARBA00023125"/>
    </source>
</evidence>
<feature type="compositionally biased region" description="Low complexity" evidence="9">
    <location>
        <begin position="367"/>
        <end position="382"/>
    </location>
</feature>
<organism evidence="13 14">
    <name type="scientific">Rubrobacter marinus</name>
    <dbReference type="NCBI Taxonomy" id="2653852"/>
    <lineage>
        <taxon>Bacteria</taxon>
        <taxon>Bacillati</taxon>
        <taxon>Actinomycetota</taxon>
        <taxon>Rubrobacteria</taxon>
        <taxon>Rubrobacterales</taxon>
        <taxon>Rubrobacteraceae</taxon>
        <taxon>Rubrobacter</taxon>
    </lineage>
</organism>
<dbReference type="InterPro" id="IPR001001">
    <property type="entry name" value="DNA_polIII_beta"/>
</dbReference>
<name>A0A6G8Q3L9_9ACTN</name>
<dbReference type="CDD" id="cd00140">
    <property type="entry name" value="beta_clamp"/>
    <property type="match status" value="1"/>
</dbReference>
<dbReference type="Pfam" id="PF02768">
    <property type="entry name" value="DNA_pol3_beta_3"/>
    <property type="match status" value="1"/>
</dbReference>
<keyword evidence="4 13" id="KW-0808">Transferase</keyword>
<dbReference type="InterPro" id="IPR022634">
    <property type="entry name" value="DNA_polIII_beta_N"/>
</dbReference>
<dbReference type="GO" id="GO:0006271">
    <property type="term" value="P:DNA strand elongation involved in DNA replication"/>
    <property type="evidence" value="ECO:0007669"/>
    <property type="project" value="TreeGrafter"/>
</dbReference>
<dbReference type="PANTHER" id="PTHR30478">
    <property type="entry name" value="DNA POLYMERASE III SUBUNIT BETA"/>
    <property type="match status" value="1"/>
</dbReference>
<evidence type="ECO:0000256" key="4">
    <source>
        <dbReference type="ARBA" id="ARBA00022679"/>
    </source>
</evidence>
<gene>
    <name evidence="13" type="primary">dnaN</name>
    <name evidence="13" type="ORF">GBA65_21915</name>
</gene>
<geneLocation type="plasmid" evidence="13 14">
    <name>unnamed1</name>
</geneLocation>
<evidence type="ECO:0000256" key="7">
    <source>
        <dbReference type="ARBA" id="ARBA00022932"/>
    </source>
</evidence>
<keyword evidence="8" id="KW-0238">DNA-binding</keyword>
<dbReference type="EMBL" id="CP045122">
    <property type="protein sequence ID" value="QIN81094.1"/>
    <property type="molecule type" value="Genomic_DNA"/>
</dbReference>
<evidence type="ECO:0000259" key="12">
    <source>
        <dbReference type="Pfam" id="PF02768"/>
    </source>
</evidence>
<feature type="domain" description="DNA polymerase III beta sliding clamp central" evidence="11">
    <location>
        <begin position="139"/>
        <end position="248"/>
    </location>
</feature>
<feature type="region of interest" description="Disordered" evidence="9">
    <location>
        <begin position="367"/>
        <end position="404"/>
    </location>
</feature>
<dbReference type="Pfam" id="PF00712">
    <property type="entry name" value="DNA_pol3_beta"/>
    <property type="match status" value="1"/>
</dbReference>
<dbReference type="EC" id="2.7.7.7" evidence="13"/>
<keyword evidence="5 13" id="KW-0548">Nucleotidyltransferase</keyword>
<protein>
    <submittedName>
        <fullName evidence="13">DNA polymerase III subunit beta</fullName>
        <ecNumber evidence="13">2.7.7.7</ecNumber>
    </submittedName>
</protein>
<evidence type="ECO:0000256" key="3">
    <source>
        <dbReference type="ARBA" id="ARBA00022490"/>
    </source>
</evidence>
<dbReference type="GO" id="GO:0003677">
    <property type="term" value="F:DNA binding"/>
    <property type="evidence" value="ECO:0007669"/>
    <property type="project" value="UniProtKB-KW"/>
</dbReference>
<feature type="domain" description="DNA polymerase III beta sliding clamp N-terminal" evidence="10">
    <location>
        <begin position="1"/>
        <end position="116"/>
    </location>
</feature>
<keyword evidence="13" id="KW-0614">Plasmid</keyword>
<keyword evidence="6" id="KW-0235">DNA replication</keyword>
<proteinExistence type="inferred from homology"/>
<dbReference type="Gene3D" id="3.10.150.10">
    <property type="entry name" value="DNA Polymerase III, subunit A, domain 2"/>
    <property type="match status" value="1"/>
</dbReference>
<comment type="subcellular location">
    <subcellularLocation>
        <location evidence="1">Cytoplasm</location>
    </subcellularLocation>
</comment>
<dbReference type="NCBIfam" id="TIGR00663">
    <property type="entry name" value="dnan"/>
    <property type="match status" value="1"/>
</dbReference>
<accession>A0A6G8Q3L9</accession>
<feature type="domain" description="DNA polymerase III beta sliding clamp C-terminal" evidence="12">
    <location>
        <begin position="250"/>
        <end position="365"/>
    </location>
</feature>
<reference evidence="13 14" key="1">
    <citation type="submission" date="2019-10" db="EMBL/GenBank/DDBJ databases">
        <title>Rubrobacter sp nov SCSIO 52915 isolated from a deep-sea sediment in the South China Sea.</title>
        <authorList>
            <person name="Chen R.W."/>
        </authorList>
    </citation>
    <scope>NUCLEOTIDE SEQUENCE [LARGE SCALE GENOMIC DNA]</scope>
    <source>
        <strain evidence="13 14">SCSIO 52915</strain>
        <plasmid evidence="13 14">unnamed1</plasmid>
    </source>
</reference>
<dbReference type="KEGG" id="rmar:GBA65_21915"/>
<dbReference type="GO" id="GO:0008408">
    <property type="term" value="F:3'-5' exonuclease activity"/>
    <property type="evidence" value="ECO:0007669"/>
    <property type="project" value="InterPro"/>
</dbReference>
<comment type="similarity">
    <text evidence="2">Belongs to the beta sliding clamp family.</text>
</comment>
<evidence type="ECO:0000259" key="10">
    <source>
        <dbReference type="Pfam" id="PF00712"/>
    </source>
</evidence>
<dbReference type="AlphaFoldDB" id="A0A6G8Q3L9"/>
<dbReference type="GO" id="GO:0005737">
    <property type="term" value="C:cytoplasm"/>
    <property type="evidence" value="ECO:0007669"/>
    <property type="project" value="UniProtKB-SubCell"/>
</dbReference>
<dbReference type="PANTHER" id="PTHR30478:SF0">
    <property type="entry name" value="BETA SLIDING CLAMP"/>
    <property type="match status" value="1"/>
</dbReference>
<dbReference type="Proteomes" id="UP000502706">
    <property type="component" value="Plasmid unnamed1"/>
</dbReference>
<evidence type="ECO:0000256" key="1">
    <source>
        <dbReference type="ARBA" id="ARBA00004496"/>
    </source>
</evidence>
<keyword evidence="7" id="KW-0239">DNA-directed DNA polymerase</keyword>
<sequence>MKIKAQAGVLAKLLQIVTRAVSNRSTIQILSAVLFEAEGGLLKMSATDTELSISVAGRTEIEKEGRTAIPARVLLEVVRSLPDGEISLEAEDGKATLAHGKNVYDFRTYDPKDFPVPQGFPSGDGGAKGGSSFAVPIGDLADTVQKVLPCVSKDEQRPVLTGVLVSFEDGRVRMVATDAYRMAMNAARLEGASSEAGQAIIPGRALKEVARLSDLAKEVRVAVTENAAMFGVGGVTLSTRLIDGNYPEYRRMLPDAFAEEFSVERAALLDSLKRVNLFAGRQTPPVPIRLSFSHPEGTLTGGELSVSVESSETGGAVEKVAAEVGEGKEFTACFNPHYLLDGASSVPAKRVLFRLNDPEKTAILCGADGPGEAASEGASGAKPGREKEEGEGAESETSTATTTNAVLDAAGFSYLIMPMRDPSRQKA</sequence>
<dbReference type="InterPro" id="IPR022635">
    <property type="entry name" value="DNA_polIII_beta_C"/>
</dbReference>
<dbReference type="Gene3D" id="3.70.10.10">
    <property type="match status" value="1"/>
</dbReference>
<evidence type="ECO:0000256" key="5">
    <source>
        <dbReference type="ARBA" id="ARBA00022695"/>
    </source>
</evidence>